<dbReference type="Gene3D" id="3.40.50.920">
    <property type="match status" value="1"/>
</dbReference>
<dbReference type="InterPro" id="IPR047664">
    <property type="entry name" value="SWEET"/>
</dbReference>
<dbReference type="InterPro" id="IPR009014">
    <property type="entry name" value="Transketo_C/PFOR_II"/>
</dbReference>
<feature type="transmembrane region" description="Helical" evidence="10">
    <location>
        <begin position="23"/>
        <end position="46"/>
    </location>
</feature>
<dbReference type="FunFam" id="1.20.1280.290:FF:000001">
    <property type="entry name" value="Bidirectional sugar transporter SWEET"/>
    <property type="match status" value="1"/>
</dbReference>
<comment type="subcellular location">
    <subcellularLocation>
        <location evidence="1">Cell membrane</location>
        <topology evidence="1">Multi-pass membrane protein</topology>
    </subcellularLocation>
</comment>
<keyword evidence="13" id="KW-1185">Reference proteome</keyword>
<feature type="transmembrane region" description="Helical" evidence="10">
    <location>
        <begin position="176"/>
        <end position="196"/>
    </location>
</feature>
<feature type="transmembrane region" description="Helical" evidence="10">
    <location>
        <begin position="202"/>
        <end position="223"/>
    </location>
</feature>
<gene>
    <name evidence="12" type="ORF">FPE_LOCUS9119</name>
</gene>
<dbReference type="GO" id="GO:0051119">
    <property type="term" value="F:sugar transmembrane transporter activity"/>
    <property type="evidence" value="ECO:0007669"/>
    <property type="project" value="InterPro"/>
</dbReference>
<protein>
    <recommendedName>
        <fullName evidence="11">Transketolase C-terminal domain-containing protein</fullName>
    </recommendedName>
</protein>
<proteinExistence type="inferred from homology"/>
<keyword evidence="5" id="KW-0762">Sugar transport</keyword>
<keyword evidence="3" id="KW-0813">Transport</keyword>
<evidence type="ECO:0000313" key="13">
    <source>
        <dbReference type="Proteomes" id="UP000834106"/>
    </source>
</evidence>
<feature type="transmembrane region" description="Helical" evidence="10">
    <location>
        <begin position="82"/>
        <end position="104"/>
    </location>
</feature>
<keyword evidence="6 10" id="KW-0812">Transmembrane</keyword>
<feature type="transmembrane region" description="Helical" evidence="10">
    <location>
        <begin position="142"/>
        <end position="164"/>
    </location>
</feature>
<dbReference type="InterPro" id="IPR033248">
    <property type="entry name" value="Transketolase_C"/>
</dbReference>
<dbReference type="Pfam" id="PF03083">
    <property type="entry name" value="MtN3_slv"/>
    <property type="match status" value="2"/>
</dbReference>
<feature type="transmembrane region" description="Helical" evidence="10">
    <location>
        <begin position="58"/>
        <end position="76"/>
    </location>
</feature>
<dbReference type="SUPFAM" id="SSF52922">
    <property type="entry name" value="TK C-terminal domain-like"/>
    <property type="match status" value="1"/>
</dbReference>
<reference evidence="12" key="1">
    <citation type="submission" date="2023-05" db="EMBL/GenBank/DDBJ databases">
        <authorList>
            <person name="Huff M."/>
        </authorList>
    </citation>
    <scope>NUCLEOTIDE SEQUENCE</scope>
</reference>
<dbReference type="InterPro" id="IPR004316">
    <property type="entry name" value="SWEET_rpt"/>
</dbReference>
<dbReference type="FunFam" id="1.20.1280.290:FF:000003">
    <property type="entry name" value="Bidirectional sugar transporter SWEET"/>
    <property type="match status" value="1"/>
</dbReference>
<evidence type="ECO:0000256" key="8">
    <source>
        <dbReference type="ARBA" id="ARBA00022989"/>
    </source>
</evidence>
<dbReference type="Proteomes" id="UP000834106">
    <property type="component" value="Chromosome 5"/>
</dbReference>
<dbReference type="AlphaFoldDB" id="A0AAD1Z2P7"/>
<dbReference type="Pfam" id="PF02780">
    <property type="entry name" value="Transketolase_C"/>
    <property type="match status" value="1"/>
</dbReference>
<dbReference type="PANTHER" id="PTHR10791">
    <property type="entry name" value="RAG1-ACTIVATING PROTEIN 1"/>
    <property type="match status" value="1"/>
</dbReference>
<evidence type="ECO:0000256" key="9">
    <source>
        <dbReference type="ARBA" id="ARBA00023136"/>
    </source>
</evidence>
<evidence type="ECO:0000313" key="12">
    <source>
        <dbReference type="EMBL" id="CAI9761689.1"/>
    </source>
</evidence>
<feature type="transmembrane region" description="Helical" evidence="10">
    <location>
        <begin position="116"/>
        <end position="136"/>
    </location>
</feature>
<comment type="similarity">
    <text evidence="2">Belongs to the SWEET sugar transporter family.</text>
</comment>
<evidence type="ECO:0000256" key="10">
    <source>
        <dbReference type="SAM" id="Phobius"/>
    </source>
</evidence>
<sequence length="469" mass="52884">MLNSIQVEDLFENFWERTHLEGSFYGCCNIVSVSVYLAPLPTFIRIYREKSTMGFQSLPYVVALFAAMLWLLYSFLKTNAFLLVSINSFGCIIEAIYIFIYLLYASKKARSHTVKLLASLNMGLFSLIFLLSLFFFKQHRVGVVGWICVAVSVCVFAAPLSIVFKVVRTRSVEFMPFGLSFFLTVSAITWFAYGLFAKDVCIAVPNVIGFFLGLLQMLLYGLFRNAKPVMEEKILPEHAINIMKLGIPEVRRVDLQKCASKNETTKDEDRKDIEEDDHMETCVPSATRDPDPVVFLENELLYAEAFPVSAEVLDSGFWECQSTFRASYIANEREGKHITITAFSKMVGFSFKVINLRSIRQLDRYTINALVRKTNRLVTAEKGFLKSSLKYGLASVNTHCVSFSCRTSIFEDSFGYLDAPVERIAGADVPMPYAANLERMALPQVEDVRAAKRACATADGSTFLALPEF</sequence>
<keyword evidence="9 10" id="KW-0472">Membrane</keyword>
<evidence type="ECO:0000256" key="4">
    <source>
        <dbReference type="ARBA" id="ARBA00022475"/>
    </source>
</evidence>
<evidence type="ECO:0000256" key="7">
    <source>
        <dbReference type="ARBA" id="ARBA00022737"/>
    </source>
</evidence>
<dbReference type="Gene3D" id="1.20.1280.290">
    <property type="match status" value="2"/>
</dbReference>
<organism evidence="12 13">
    <name type="scientific">Fraxinus pennsylvanica</name>
    <dbReference type="NCBI Taxonomy" id="56036"/>
    <lineage>
        <taxon>Eukaryota</taxon>
        <taxon>Viridiplantae</taxon>
        <taxon>Streptophyta</taxon>
        <taxon>Embryophyta</taxon>
        <taxon>Tracheophyta</taxon>
        <taxon>Spermatophyta</taxon>
        <taxon>Magnoliopsida</taxon>
        <taxon>eudicotyledons</taxon>
        <taxon>Gunneridae</taxon>
        <taxon>Pentapetalae</taxon>
        <taxon>asterids</taxon>
        <taxon>lamiids</taxon>
        <taxon>Lamiales</taxon>
        <taxon>Oleaceae</taxon>
        <taxon>Oleeae</taxon>
        <taxon>Fraxinus</taxon>
    </lineage>
</organism>
<evidence type="ECO:0000256" key="6">
    <source>
        <dbReference type="ARBA" id="ARBA00022692"/>
    </source>
</evidence>
<evidence type="ECO:0000259" key="11">
    <source>
        <dbReference type="Pfam" id="PF02780"/>
    </source>
</evidence>
<evidence type="ECO:0000256" key="1">
    <source>
        <dbReference type="ARBA" id="ARBA00004651"/>
    </source>
</evidence>
<dbReference type="PANTHER" id="PTHR10791:SF222">
    <property type="entry name" value="BIDIRECTIONAL SUGAR TRANSPORTER SWEET15"/>
    <property type="match status" value="1"/>
</dbReference>
<evidence type="ECO:0000256" key="2">
    <source>
        <dbReference type="ARBA" id="ARBA00007809"/>
    </source>
</evidence>
<dbReference type="EMBL" id="OU503040">
    <property type="protein sequence ID" value="CAI9761689.1"/>
    <property type="molecule type" value="Genomic_DNA"/>
</dbReference>
<feature type="domain" description="Transketolase C-terminal" evidence="11">
    <location>
        <begin position="348"/>
        <end position="448"/>
    </location>
</feature>
<keyword evidence="7" id="KW-0677">Repeat</keyword>
<keyword evidence="8 10" id="KW-1133">Transmembrane helix</keyword>
<name>A0AAD1Z2P7_9LAMI</name>
<evidence type="ECO:0000256" key="5">
    <source>
        <dbReference type="ARBA" id="ARBA00022597"/>
    </source>
</evidence>
<evidence type="ECO:0000256" key="3">
    <source>
        <dbReference type="ARBA" id="ARBA00022448"/>
    </source>
</evidence>
<keyword evidence="4" id="KW-1003">Cell membrane</keyword>
<accession>A0AAD1Z2P7</accession>
<dbReference type="GO" id="GO:0005886">
    <property type="term" value="C:plasma membrane"/>
    <property type="evidence" value="ECO:0007669"/>
    <property type="project" value="UniProtKB-SubCell"/>
</dbReference>